<gene>
    <name evidence="1" type="ORF">C7S20_01365</name>
</gene>
<dbReference type="InterPro" id="IPR001969">
    <property type="entry name" value="Aspartic_peptidase_AS"/>
</dbReference>
<dbReference type="RefSeq" id="WP_107010802.1">
    <property type="nucleotide sequence ID" value="NZ_CP028136.1"/>
</dbReference>
<dbReference type="OrthoDB" id="3521766at2"/>
<dbReference type="EMBL" id="CP028136">
    <property type="protein sequence ID" value="AVR44017.1"/>
    <property type="molecule type" value="Genomic_DNA"/>
</dbReference>
<dbReference type="Pfam" id="PF13650">
    <property type="entry name" value="Asp_protease_2"/>
    <property type="match status" value="1"/>
</dbReference>
<evidence type="ECO:0000313" key="1">
    <source>
        <dbReference type="EMBL" id="AVR44017.1"/>
    </source>
</evidence>
<dbReference type="GO" id="GO:0006508">
    <property type="term" value="P:proteolysis"/>
    <property type="evidence" value="ECO:0007669"/>
    <property type="project" value="InterPro"/>
</dbReference>
<dbReference type="CDD" id="cd05483">
    <property type="entry name" value="retropepsin_like_bacteria"/>
    <property type="match status" value="1"/>
</dbReference>
<dbReference type="GO" id="GO:0004190">
    <property type="term" value="F:aspartic-type endopeptidase activity"/>
    <property type="evidence" value="ECO:0007669"/>
    <property type="project" value="InterPro"/>
</dbReference>
<dbReference type="PROSITE" id="PS00141">
    <property type="entry name" value="ASP_PROTEASE"/>
    <property type="match status" value="1"/>
</dbReference>
<sequence length="313" mass="35442">MKAIIFAIVLDLLLPIYSWSNPTVTSVSFELTRELIIVKAAVNGREGLFILDTGVSEVILNNRYFNGRPTGDKFYNINSTEMDKEIEVIRFNIGGFEKKVVATVTDFTAMEKFTGLELFGVVGNSIFKNCELVLDYIFKKVTIYQLDKKGNRMSSKNIHKKPLDTLSFFTGRGLPFIAVNLNGQRLNMIVDSGASANVMDIRQIKRLNLGLRIQEDSLAGFGSKGVSVKSQKIDNLIVGNLTFPAMKTLFINLDHFNQRQRGSSQIIRADGLLGYEFLSNFRVAINFRKKEIYLWDRESVELQWTIANNLENQ</sequence>
<dbReference type="InterPro" id="IPR034122">
    <property type="entry name" value="Retropepsin-like_bacterial"/>
</dbReference>
<keyword evidence="2" id="KW-1185">Reference proteome</keyword>
<name>A0A2R3Z169_9FLAO</name>
<organism evidence="1 2">
    <name type="scientific">Christiangramia fulva</name>
    <dbReference type="NCBI Taxonomy" id="2126553"/>
    <lineage>
        <taxon>Bacteria</taxon>
        <taxon>Pseudomonadati</taxon>
        <taxon>Bacteroidota</taxon>
        <taxon>Flavobacteriia</taxon>
        <taxon>Flavobacteriales</taxon>
        <taxon>Flavobacteriaceae</taxon>
        <taxon>Christiangramia</taxon>
    </lineage>
</organism>
<protein>
    <recommendedName>
        <fullName evidence="3">Peptidase A2 domain-containing protein</fullName>
    </recommendedName>
</protein>
<dbReference type="Proteomes" id="UP000241507">
    <property type="component" value="Chromosome"/>
</dbReference>
<proteinExistence type="predicted"/>
<dbReference type="SUPFAM" id="SSF50630">
    <property type="entry name" value="Acid proteases"/>
    <property type="match status" value="2"/>
</dbReference>
<dbReference type="Gene3D" id="2.40.70.10">
    <property type="entry name" value="Acid Proteases"/>
    <property type="match status" value="2"/>
</dbReference>
<dbReference type="InterPro" id="IPR021109">
    <property type="entry name" value="Peptidase_aspartic_dom_sf"/>
</dbReference>
<accession>A0A2R3Z169</accession>
<reference evidence="2" key="1">
    <citation type="submission" date="2018-03" db="EMBL/GenBank/DDBJ databases">
        <title>Gramella fulva sp. nov., isolated from a dry surface of tidal flat.</title>
        <authorList>
            <person name="Hwang S.H."/>
            <person name="Hwang W.M."/>
            <person name="Kang K."/>
            <person name="Ahn T.-Y."/>
        </authorList>
    </citation>
    <scope>NUCLEOTIDE SEQUENCE [LARGE SCALE GENOMIC DNA]</scope>
    <source>
        <strain evidence="2">SH35</strain>
    </source>
</reference>
<dbReference type="AlphaFoldDB" id="A0A2R3Z169"/>
<evidence type="ECO:0000313" key="2">
    <source>
        <dbReference type="Proteomes" id="UP000241507"/>
    </source>
</evidence>
<dbReference type="KEGG" id="grs:C7S20_01365"/>
<evidence type="ECO:0008006" key="3">
    <source>
        <dbReference type="Google" id="ProtNLM"/>
    </source>
</evidence>